<dbReference type="GO" id="GO:0004322">
    <property type="term" value="F:ferroxidase activity"/>
    <property type="evidence" value="ECO:0007669"/>
    <property type="project" value="UniProtKB-EC"/>
</dbReference>
<evidence type="ECO:0000256" key="2">
    <source>
        <dbReference type="ARBA" id="ARBA00008093"/>
    </source>
</evidence>
<dbReference type="GO" id="GO:0020037">
    <property type="term" value="F:heme binding"/>
    <property type="evidence" value="ECO:0007669"/>
    <property type="project" value="TreeGrafter"/>
</dbReference>
<dbReference type="InterPro" id="IPR009078">
    <property type="entry name" value="Ferritin-like_SF"/>
</dbReference>
<dbReference type="SUPFAM" id="SSF47240">
    <property type="entry name" value="Ferritin-like"/>
    <property type="match status" value="1"/>
</dbReference>
<dbReference type="GO" id="GO:0006826">
    <property type="term" value="P:iron ion transport"/>
    <property type="evidence" value="ECO:0007669"/>
    <property type="project" value="InterPro"/>
</dbReference>
<dbReference type="AlphaFoldDB" id="A0A2T3MY59"/>
<keyword evidence="3 8" id="KW-0409">Iron storage</keyword>
<dbReference type="RefSeq" id="WP_107283407.1">
    <property type="nucleotide sequence ID" value="NZ_PYMC01000007.1"/>
</dbReference>
<keyword evidence="6 8" id="KW-0408">Iron</keyword>
<evidence type="ECO:0000256" key="3">
    <source>
        <dbReference type="ARBA" id="ARBA00022434"/>
    </source>
</evidence>
<comment type="caution">
    <text evidence="11">The sequence shown here is derived from an EMBL/GenBank/DDBJ whole genome shotgun (WGS) entry which is preliminary data.</text>
</comment>
<evidence type="ECO:0000259" key="10">
    <source>
        <dbReference type="PROSITE" id="PS50905"/>
    </source>
</evidence>
<evidence type="ECO:0000256" key="8">
    <source>
        <dbReference type="PIRNR" id="PIRNR002560"/>
    </source>
</evidence>
<keyword evidence="5 8" id="KW-0479">Metal-binding</keyword>
<dbReference type="EC" id="1.16.3.1" evidence="8"/>
<evidence type="ECO:0000256" key="4">
    <source>
        <dbReference type="ARBA" id="ARBA00022617"/>
    </source>
</evidence>
<comment type="cofactor">
    <cofactor evidence="1">
        <name>heme b</name>
        <dbReference type="ChEBI" id="CHEBI:60344"/>
    </cofactor>
</comment>
<feature type="binding site" evidence="9">
    <location>
        <position position="46"/>
    </location>
    <ligand>
        <name>Fe cation</name>
        <dbReference type="ChEBI" id="CHEBI:24875"/>
        <label>3</label>
    </ligand>
</feature>
<dbReference type="FunFam" id="1.20.1260.10:FF:000005">
    <property type="entry name" value="Bacterioferritin"/>
    <property type="match status" value="1"/>
</dbReference>
<dbReference type="EMBL" id="PYMC01000007">
    <property type="protein sequence ID" value="PSW04825.1"/>
    <property type="molecule type" value="Genomic_DNA"/>
</dbReference>
<proteinExistence type="inferred from homology"/>
<name>A0A2T3MY59_9GAMM</name>
<evidence type="ECO:0000313" key="11">
    <source>
        <dbReference type="EMBL" id="PSW04825.1"/>
    </source>
</evidence>
<dbReference type="InterPro" id="IPR008331">
    <property type="entry name" value="Ferritin_DPS_dom"/>
</dbReference>
<dbReference type="PANTHER" id="PTHR30295">
    <property type="entry name" value="BACTERIOFERRITIN"/>
    <property type="match status" value="1"/>
</dbReference>
<keyword evidence="12" id="KW-1185">Reference proteome</keyword>
<dbReference type="PIRSF" id="PIRSF002560">
    <property type="entry name" value="Bacterioferritin"/>
    <property type="match status" value="1"/>
</dbReference>
<dbReference type="OrthoDB" id="9800505at2"/>
<dbReference type="NCBIfam" id="TIGR00754">
    <property type="entry name" value="bfr"/>
    <property type="match status" value="1"/>
</dbReference>
<dbReference type="GO" id="GO:0140315">
    <property type="term" value="F:iron ion sequestering activity"/>
    <property type="evidence" value="ECO:0007669"/>
    <property type="project" value="UniProtKB-ARBA"/>
</dbReference>
<feature type="binding site" evidence="9">
    <location>
        <position position="18"/>
    </location>
    <ligand>
        <name>Fe cation</name>
        <dbReference type="ChEBI" id="CHEBI:24875"/>
        <label>1</label>
    </ligand>
</feature>
<comment type="similarity">
    <text evidence="2 8">Belongs to the bacterioferritin family.</text>
</comment>
<dbReference type="PROSITE" id="PS50905">
    <property type="entry name" value="FERRITIN_LIKE"/>
    <property type="match status" value="1"/>
</dbReference>
<dbReference type="InterPro" id="IPR012347">
    <property type="entry name" value="Ferritin-like"/>
</dbReference>
<dbReference type="InterPro" id="IPR009040">
    <property type="entry name" value="Ferritin-like_diiron"/>
</dbReference>
<evidence type="ECO:0000256" key="5">
    <source>
        <dbReference type="ARBA" id="ARBA00022723"/>
    </source>
</evidence>
<comment type="function">
    <text evidence="8">Iron-storage protein, whose ferroxidase center binds Fe(2+), oxidizes it using dioxygen to Fe(3+), and participates in the subsequent Fe(3+) oxide mineral core formation within the central cavity of the BFR protein shell.</text>
</comment>
<sequence length="156" mass="18010">MKTDPKIIKYLNEVLANELVAINQYALHARIYKEWGLTRLAHKESHESRDDRKHAEHLIKRILLLGGSPDLPDLGKLDIGEDPRDMLECDLALEMAAMLELNDAIAYAEKVHDYVTRDLFRDIQQKEKEHADWFETQLDLIEKIGNANYSQTQISG</sequence>
<dbReference type="GO" id="GO:0006879">
    <property type="term" value="P:intracellular iron ion homeostasis"/>
    <property type="evidence" value="ECO:0007669"/>
    <property type="project" value="UniProtKB-KW"/>
</dbReference>
<protein>
    <recommendedName>
        <fullName evidence="8">Bacterioferritin</fullName>
        <ecNumber evidence="8">1.16.3.1</ecNumber>
    </recommendedName>
</protein>
<dbReference type="PRINTS" id="PR00601">
    <property type="entry name" value="BACFERRITIN"/>
</dbReference>
<feature type="binding site" evidence="9">
    <location>
        <position position="127"/>
    </location>
    <ligand>
        <name>Fe cation</name>
        <dbReference type="ChEBI" id="CHEBI:24875"/>
        <label>2</label>
    </ligand>
</feature>
<feature type="binding site" evidence="9">
    <location>
        <position position="50"/>
    </location>
    <ligand>
        <name>Fe cation</name>
        <dbReference type="ChEBI" id="CHEBI:24875"/>
        <label>3</label>
    </ligand>
</feature>
<dbReference type="Pfam" id="PF00210">
    <property type="entry name" value="Ferritin"/>
    <property type="match status" value="1"/>
</dbReference>
<feature type="binding site" evidence="9">
    <location>
        <position position="130"/>
    </location>
    <ligand>
        <name>Fe cation</name>
        <dbReference type="ChEBI" id="CHEBI:24875"/>
        <label>2</label>
    </ligand>
</feature>
<gene>
    <name evidence="11" type="primary">bfr</name>
    <name evidence="11" type="ORF">C9I89_10980</name>
</gene>
<dbReference type="InterPro" id="IPR002024">
    <property type="entry name" value="Bacterioferritin"/>
</dbReference>
<evidence type="ECO:0000256" key="9">
    <source>
        <dbReference type="PIRSR" id="PIRSR002560-1"/>
    </source>
</evidence>
<evidence type="ECO:0000313" key="12">
    <source>
        <dbReference type="Proteomes" id="UP000240904"/>
    </source>
</evidence>
<evidence type="ECO:0000256" key="6">
    <source>
        <dbReference type="ARBA" id="ARBA00023004"/>
    </source>
</evidence>
<dbReference type="CDD" id="cd00907">
    <property type="entry name" value="Bacterioferritin"/>
    <property type="match status" value="1"/>
</dbReference>
<evidence type="ECO:0000256" key="1">
    <source>
        <dbReference type="ARBA" id="ARBA00001970"/>
    </source>
</evidence>
<comment type="catalytic activity">
    <reaction evidence="7">
        <text>Fe(2+)(in) = Fe(2+)(out)</text>
        <dbReference type="Rhea" id="RHEA:28486"/>
        <dbReference type="ChEBI" id="CHEBI:29033"/>
    </reaction>
</comment>
<comment type="catalytic activity">
    <reaction evidence="8">
        <text>4 Fe(2+) + O2 + 4 H(+) = 4 Fe(3+) + 2 H2O</text>
        <dbReference type="Rhea" id="RHEA:11148"/>
        <dbReference type="ChEBI" id="CHEBI:15377"/>
        <dbReference type="ChEBI" id="CHEBI:15378"/>
        <dbReference type="ChEBI" id="CHEBI:15379"/>
        <dbReference type="ChEBI" id="CHEBI:29033"/>
        <dbReference type="ChEBI" id="CHEBI:29034"/>
        <dbReference type="EC" id="1.16.3.1"/>
    </reaction>
</comment>
<feature type="binding site" evidence="9">
    <location>
        <position position="127"/>
    </location>
    <ligand>
        <name>Fe cation</name>
        <dbReference type="ChEBI" id="CHEBI:24875"/>
        <label>1</label>
    </ligand>
</feature>
<feature type="domain" description="Ferritin-like diiron" evidence="10">
    <location>
        <begin position="1"/>
        <end position="145"/>
    </location>
</feature>
<dbReference type="PANTHER" id="PTHR30295:SF0">
    <property type="entry name" value="BACTERIOFERRITIN"/>
    <property type="match status" value="1"/>
</dbReference>
<dbReference type="Proteomes" id="UP000240904">
    <property type="component" value="Unassembled WGS sequence"/>
</dbReference>
<reference evidence="11 12" key="1">
    <citation type="submission" date="2018-03" db="EMBL/GenBank/DDBJ databases">
        <title>Whole genome sequencing of Histamine producing bacteria.</title>
        <authorList>
            <person name="Butler K."/>
        </authorList>
    </citation>
    <scope>NUCLEOTIDE SEQUENCE [LARGE SCALE GENOMIC DNA]</scope>
    <source>
        <strain evidence="11 12">DSM 16190</strain>
    </source>
</reference>
<organism evidence="11 12">
    <name type="scientific">Photobacterium lipolyticum</name>
    <dbReference type="NCBI Taxonomy" id="266810"/>
    <lineage>
        <taxon>Bacteria</taxon>
        <taxon>Pseudomonadati</taxon>
        <taxon>Pseudomonadota</taxon>
        <taxon>Gammaproteobacteria</taxon>
        <taxon>Vibrionales</taxon>
        <taxon>Vibrionaceae</taxon>
        <taxon>Photobacterium</taxon>
    </lineage>
</organism>
<feature type="binding site" evidence="9">
    <location>
        <position position="94"/>
    </location>
    <ligand>
        <name>Fe cation</name>
        <dbReference type="ChEBI" id="CHEBI:24875"/>
        <label>2</label>
    </ligand>
</feature>
<evidence type="ECO:0000256" key="7">
    <source>
        <dbReference type="ARBA" id="ARBA00036243"/>
    </source>
</evidence>
<dbReference type="GO" id="GO:0008199">
    <property type="term" value="F:ferric iron binding"/>
    <property type="evidence" value="ECO:0007669"/>
    <property type="project" value="InterPro"/>
</dbReference>
<accession>A0A2T3MY59</accession>
<feature type="binding site" evidence="9">
    <location>
        <position position="54"/>
    </location>
    <ligand>
        <name>Fe cation</name>
        <dbReference type="ChEBI" id="CHEBI:24875"/>
        <label>1</label>
    </ligand>
</feature>
<dbReference type="Gene3D" id="1.20.1260.10">
    <property type="match status" value="1"/>
</dbReference>
<keyword evidence="4" id="KW-0349">Heme</keyword>
<dbReference type="GO" id="GO:0005829">
    <property type="term" value="C:cytosol"/>
    <property type="evidence" value="ECO:0007669"/>
    <property type="project" value="TreeGrafter"/>
</dbReference>